<accession>A0A5E4UQM4</accession>
<keyword evidence="2" id="KW-1185">Reference proteome</keyword>
<sequence>MNKSIRRIVTLSASASILGACSALEPTRHILAQNPTYDPAASARLRVQGSNAGGLVALRFGQACYRPAYDDDGKTVFGQGRGFMTAYKYSSTSVLIGMPKSPRKWMRADGLQFKDYIMEYVVPADAPTVVLLSGNRAINYGGSRQAQTCTPPPTRFTPQPGKDYEAFEEGGGGRCWIEIREIDARGHDIPVVASRAPNCTPSKVVEAVKTGPDAEH</sequence>
<evidence type="ECO:0000313" key="1">
    <source>
        <dbReference type="EMBL" id="VVE01844.1"/>
    </source>
</evidence>
<dbReference type="AlphaFoldDB" id="A0A5E4UQM4"/>
<protein>
    <recommendedName>
        <fullName evidence="3">Lipoprotein</fullName>
    </recommendedName>
</protein>
<evidence type="ECO:0008006" key="3">
    <source>
        <dbReference type="Google" id="ProtNLM"/>
    </source>
</evidence>
<proteinExistence type="predicted"/>
<dbReference type="Proteomes" id="UP000383971">
    <property type="component" value="Unassembled WGS sequence"/>
</dbReference>
<evidence type="ECO:0000313" key="2">
    <source>
        <dbReference type="Proteomes" id="UP000383971"/>
    </source>
</evidence>
<dbReference type="PROSITE" id="PS51257">
    <property type="entry name" value="PROKAR_LIPOPROTEIN"/>
    <property type="match status" value="1"/>
</dbReference>
<dbReference type="EMBL" id="CABPSE010000006">
    <property type="protein sequence ID" value="VVE01844.1"/>
    <property type="molecule type" value="Genomic_DNA"/>
</dbReference>
<organism evidence="1 2">
    <name type="scientific">Pandoraea communis</name>
    <dbReference type="NCBI Taxonomy" id="2508297"/>
    <lineage>
        <taxon>Bacteria</taxon>
        <taxon>Pseudomonadati</taxon>
        <taxon>Pseudomonadota</taxon>
        <taxon>Betaproteobacteria</taxon>
        <taxon>Burkholderiales</taxon>
        <taxon>Burkholderiaceae</taxon>
        <taxon>Pandoraea</taxon>
    </lineage>
</organism>
<reference evidence="1 2" key="1">
    <citation type="submission" date="2019-08" db="EMBL/GenBank/DDBJ databases">
        <authorList>
            <person name="Peeters C."/>
        </authorList>
    </citation>
    <scope>NUCLEOTIDE SEQUENCE [LARGE SCALE GENOMIC DNA]</scope>
    <source>
        <strain evidence="1 2">LMG 31111</strain>
    </source>
</reference>
<gene>
    <name evidence="1" type="ORF">PCO31111_02194</name>
</gene>
<name>A0A5E4UQM4_9BURK</name>